<evidence type="ECO:0000313" key="1">
    <source>
        <dbReference type="EMBL" id="OKO92946.1"/>
    </source>
</evidence>
<reference evidence="1 2" key="1">
    <citation type="submission" date="2016-11" db="EMBL/GenBank/DDBJ databases">
        <authorList>
            <person name="Kadnikov V."/>
            <person name="Nazina T."/>
        </authorList>
    </citation>
    <scope>NUCLEOTIDE SEQUENCE [LARGE SCALE GENOMIC DNA]</scope>
    <source>
        <strain evidence="1 2">1017</strain>
    </source>
</reference>
<accession>A0A1Q5SYI2</accession>
<evidence type="ECO:0000313" key="2">
    <source>
        <dbReference type="Proteomes" id="UP000186030"/>
    </source>
</evidence>
<sequence length="39" mass="4388">MEHPFCRQSCFFIRQTAAISSFRVHGEENGKAVAKETSS</sequence>
<dbReference type="Proteomes" id="UP000186030">
    <property type="component" value="Unassembled WGS sequence"/>
</dbReference>
<protein>
    <submittedName>
        <fullName evidence="1">Uncharacterized protein</fullName>
    </submittedName>
</protein>
<name>A0A1Q5SYI2_9BACL</name>
<dbReference type="EMBL" id="MQMG01000027">
    <property type="protein sequence ID" value="OKO92946.1"/>
    <property type="molecule type" value="Genomic_DNA"/>
</dbReference>
<reference evidence="2" key="2">
    <citation type="submission" date="2017-01" db="EMBL/GenBank/DDBJ databases">
        <title>Genome sequencing and annotation of Geobacillus sp. 1017, a Hydrocarbon-Oxidizing Thermophilic Bacterium Isolated from a Heavy Oil Reservoir (China).</title>
        <authorList>
            <person name="Kadnikov V.V."/>
            <person name="Mardanov A.V."/>
            <person name="Poltaraus A.B."/>
            <person name="Sokolova D.S."/>
            <person name="Semenova E.M."/>
            <person name="Ravin N.V."/>
            <person name="Tourova T.P."/>
            <person name="Nazina T.N."/>
        </authorList>
    </citation>
    <scope>NUCLEOTIDE SEQUENCE [LARGE SCALE GENOMIC DNA]</scope>
    <source>
        <strain evidence="2">1017</strain>
    </source>
</reference>
<gene>
    <name evidence="1" type="ORF">BRO54_2238</name>
</gene>
<dbReference type="AlphaFoldDB" id="A0A1Q5SYI2"/>
<comment type="caution">
    <text evidence="1">The sequence shown here is derived from an EMBL/GenBank/DDBJ whole genome shotgun (WGS) entry which is preliminary data.</text>
</comment>
<organism evidence="1 2">
    <name type="scientific">Geobacillus proteiniphilus</name>
    <dbReference type="NCBI Taxonomy" id="860353"/>
    <lineage>
        <taxon>Bacteria</taxon>
        <taxon>Bacillati</taxon>
        <taxon>Bacillota</taxon>
        <taxon>Bacilli</taxon>
        <taxon>Bacillales</taxon>
        <taxon>Anoxybacillaceae</taxon>
        <taxon>Geobacillus</taxon>
    </lineage>
</organism>
<proteinExistence type="predicted"/>